<evidence type="ECO:0000256" key="2">
    <source>
        <dbReference type="ARBA" id="ARBA00012759"/>
    </source>
</evidence>
<name>A0A428PBP7_9HYPO</name>
<evidence type="ECO:0000256" key="4">
    <source>
        <dbReference type="ARBA" id="ARBA00022786"/>
    </source>
</evidence>
<dbReference type="SUPFAM" id="SSF55729">
    <property type="entry name" value="Acyl-CoA N-acyltransferases (Nat)"/>
    <property type="match status" value="1"/>
</dbReference>
<dbReference type="InterPro" id="IPR051346">
    <property type="entry name" value="OTU_Deubiquitinase"/>
</dbReference>
<feature type="region of interest" description="Disordered" evidence="7">
    <location>
        <begin position="613"/>
        <end position="642"/>
    </location>
</feature>
<dbReference type="Proteomes" id="UP000287972">
    <property type="component" value="Unassembled WGS sequence"/>
</dbReference>
<dbReference type="InterPro" id="IPR016181">
    <property type="entry name" value="Acyl_CoA_acyltransferase"/>
</dbReference>
<dbReference type="PANTHER" id="PTHR13367:SF34">
    <property type="match status" value="1"/>
</dbReference>
<evidence type="ECO:0000256" key="1">
    <source>
        <dbReference type="ARBA" id="ARBA00000707"/>
    </source>
</evidence>
<evidence type="ECO:0000256" key="3">
    <source>
        <dbReference type="ARBA" id="ARBA00022670"/>
    </source>
</evidence>
<keyword evidence="6" id="KW-0788">Thiol protease</keyword>
<reference evidence="8 9" key="1">
    <citation type="submission" date="2017-06" db="EMBL/GenBank/DDBJ databases">
        <title>Comparative genomic analysis of Ambrosia Fusariam Clade fungi.</title>
        <authorList>
            <person name="Stajich J.E."/>
            <person name="Carrillo J."/>
            <person name="Kijimoto T."/>
            <person name="Eskalen A."/>
            <person name="O'Donnell K."/>
            <person name="Kasson M."/>
        </authorList>
    </citation>
    <scope>NUCLEOTIDE SEQUENCE [LARGE SCALE GENOMIC DNA]</scope>
    <source>
        <strain evidence="8 9">NRRL62606</strain>
    </source>
</reference>
<dbReference type="EMBL" id="NKCL01000814">
    <property type="protein sequence ID" value="RSL50442.1"/>
    <property type="molecule type" value="Genomic_DNA"/>
</dbReference>
<comment type="caution">
    <text evidence="8">The sequence shown here is derived from an EMBL/GenBank/DDBJ whole genome shotgun (WGS) entry which is preliminary data.</text>
</comment>
<dbReference type="CDD" id="cd04301">
    <property type="entry name" value="NAT_SF"/>
    <property type="match status" value="1"/>
</dbReference>
<dbReference type="PANTHER" id="PTHR13367">
    <property type="entry name" value="UBIQUITIN THIOESTERASE"/>
    <property type="match status" value="1"/>
</dbReference>
<gene>
    <name evidence="8" type="ORF">CEP51_015349</name>
</gene>
<keyword evidence="5" id="KW-0378">Hydrolase</keyword>
<evidence type="ECO:0000256" key="5">
    <source>
        <dbReference type="ARBA" id="ARBA00022801"/>
    </source>
</evidence>
<organism evidence="8 9">
    <name type="scientific">Fusarium floridanum</name>
    <dbReference type="NCBI Taxonomy" id="1325733"/>
    <lineage>
        <taxon>Eukaryota</taxon>
        <taxon>Fungi</taxon>
        <taxon>Dikarya</taxon>
        <taxon>Ascomycota</taxon>
        <taxon>Pezizomycotina</taxon>
        <taxon>Sordariomycetes</taxon>
        <taxon>Hypocreomycetidae</taxon>
        <taxon>Hypocreales</taxon>
        <taxon>Nectriaceae</taxon>
        <taxon>Fusarium</taxon>
        <taxon>Fusarium solani species complex</taxon>
    </lineage>
</organism>
<keyword evidence="4" id="KW-0833">Ubl conjugation pathway</keyword>
<comment type="catalytic activity">
    <reaction evidence="1">
        <text>Thiol-dependent hydrolysis of ester, thioester, amide, peptide and isopeptide bonds formed by the C-terminal Gly of ubiquitin (a 76-residue protein attached to proteins as an intracellular targeting signal).</text>
        <dbReference type="EC" id="3.4.19.12"/>
    </reaction>
</comment>
<dbReference type="EC" id="3.4.19.12" evidence="2"/>
<dbReference type="AlphaFoldDB" id="A0A428PBP7"/>
<keyword evidence="9" id="KW-1185">Reference proteome</keyword>
<evidence type="ECO:0000313" key="8">
    <source>
        <dbReference type="EMBL" id="RSL50442.1"/>
    </source>
</evidence>
<sequence>MAPPPPPLDRLRLASPADIPRIGIVAASGFPYSPVFDWERPNHAKFPQDTLLSYRHEFSAVIKSPEHIVLIATDKFDPNEGRKTKAIISSNNGWPTPKPHDEVVVGVACWKLPPGSDRKGSFQNDDAPYPELLENPMRDMDKDHCDALDERCEAAEEQYFQGLATMEMVVVHPAYWRRGHGGRLVRWGIDLADLDKVCQGVIAAEMGKSLYLSLGYNELEDLHLGGDEGIHVSAMQYHVKSGSAVKRLLSRVARLRPHIPMPVPAVASRLLQVCQRDLGKKKPNATTGFSGTNDSRYVLPLDIKQLDLPEQKHTNALVLNHLLRPENTIAVISADIKGTALDSACLLSMVAGMSSRIRVILDIGAQVIDHTNLEFCKEWLKCHDSDDHTRAIVFFDDFNNIIVLNRSGKVEELQGSPFADQLDQCLVFLDEAHTRGTDLRLPTNYRAAVTLGANLTKDRLVQACMRMQKLGKGQSMVFYIPREIEQKIHRLTGQVQAGSFDLTVSDILCWAISETCQSLRREVPLWLTQGIRFDHQRRLWDELDACGDHPSRFACARSFKEDEALSLDRRYSPQQSHPSVSSLLDRVGSRSGAMMYELCQQFGLAELRTSSLQEEQERELSPETEQESQVERPPPAQPARHSLHADVRKFVQSGVFTGSAAAFQPAFATLHLTSAAKNFDVREFQNNVWVTGDFSKVVKESFGSENYSDGFQRSVQWILTSKDEVLNKRLLVISPYEAQKLLPDIEKSQHVSLRLYSPISIYYARENGSHRAGGYAKLSSLPPLFLQTTQRAPLFLSARLFSSPLA</sequence>
<protein>
    <recommendedName>
        <fullName evidence="2">ubiquitinyl hydrolase 1</fullName>
        <ecNumber evidence="2">3.4.19.12</ecNumber>
    </recommendedName>
</protein>
<keyword evidence="3" id="KW-0645">Protease</keyword>
<accession>A0A428PBP7</accession>
<evidence type="ECO:0000313" key="9">
    <source>
        <dbReference type="Proteomes" id="UP000287972"/>
    </source>
</evidence>
<dbReference type="Gene3D" id="3.40.630.30">
    <property type="match status" value="1"/>
</dbReference>
<evidence type="ECO:0000256" key="6">
    <source>
        <dbReference type="ARBA" id="ARBA00022807"/>
    </source>
</evidence>
<evidence type="ECO:0000256" key="7">
    <source>
        <dbReference type="SAM" id="MobiDB-lite"/>
    </source>
</evidence>
<dbReference type="GO" id="GO:0006508">
    <property type="term" value="P:proteolysis"/>
    <property type="evidence" value="ECO:0007669"/>
    <property type="project" value="UniProtKB-KW"/>
</dbReference>
<proteinExistence type="predicted"/>
<dbReference type="GO" id="GO:0004843">
    <property type="term" value="F:cysteine-type deubiquitinase activity"/>
    <property type="evidence" value="ECO:0007669"/>
    <property type="project" value="UniProtKB-EC"/>
</dbReference>
<feature type="compositionally biased region" description="Acidic residues" evidence="7">
    <location>
        <begin position="614"/>
        <end position="628"/>
    </location>
</feature>